<sequence>MMLNIILMLIWNQRNLHHLIQASPDIPQDLDDSIEKTKRTKIEHYFHAHNDICEIQNEQRSFNNVDDEELSGITLVPPDELLQDAPSNLSDLEKDVENSYLQELSVETLNPTIERLIRLKEGIARYRINAIEMEKGGDCKYLQSLLKRYENVISQHTTGCYVDLNKVESAIGQAPFENDYLFARDWTLRWIQQVYTLCKNTSDHNL</sequence>
<accession>A0A015LBZ1</accession>
<dbReference type="EMBL" id="JEMT01016734">
    <property type="protein sequence ID" value="EXX70036.1"/>
    <property type="molecule type" value="Genomic_DNA"/>
</dbReference>
<proteinExistence type="predicted"/>
<evidence type="ECO:0000313" key="1">
    <source>
        <dbReference type="EMBL" id="EXX70036.1"/>
    </source>
</evidence>
<gene>
    <name evidence="1" type="ORF">RirG_091090</name>
</gene>
<organism evidence="1 2">
    <name type="scientific">Rhizophagus irregularis (strain DAOM 197198w)</name>
    <name type="common">Glomus intraradices</name>
    <dbReference type="NCBI Taxonomy" id="1432141"/>
    <lineage>
        <taxon>Eukaryota</taxon>
        <taxon>Fungi</taxon>
        <taxon>Fungi incertae sedis</taxon>
        <taxon>Mucoromycota</taxon>
        <taxon>Glomeromycotina</taxon>
        <taxon>Glomeromycetes</taxon>
        <taxon>Glomerales</taxon>
        <taxon>Glomeraceae</taxon>
        <taxon>Rhizophagus</taxon>
    </lineage>
</organism>
<protein>
    <submittedName>
        <fullName evidence="1">Uncharacterized protein</fullName>
    </submittedName>
</protein>
<comment type="caution">
    <text evidence="1">The sequence shown here is derived from an EMBL/GenBank/DDBJ whole genome shotgun (WGS) entry which is preliminary data.</text>
</comment>
<keyword evidence="2" id="KW-1185">Reference proteome</keyword>
<name>A0A015LBZ1_RHIIW</name>
<reference evidence="1 2" key="1">
    <citation type="submission" date="2014-02" db="EMBL/GenBank/DDBJ databases">
        <title>Single nucleus genome sequencing reveals high similarity among nuclei of an endomycorrhizal fungus.</title>
        <authorList>
            <person name="Lin K."/>
            <person name="Geurts R."/>
            <person name="Zhang Z."/>
            <person name="Limpens E."/>
            <person name="Saunders D.G."/>
            <person name="Mu D."/>
            <person name="Pang E."/>
            <person name="Cao H."/>
            <person name="Cha H."/>
            <person name="Lin T."/>
            <person name="Zhou Q."/>
            <person name="Shang Y."/>
            <person name="Li Y."/>
            <person name="Ivanov S."/>
            <person name="Sharma T."/>
            <person name="Velzen R.V."/>
            <person name="Ruijter N.D."/>
            <person name="Aanen D.K."/>
            <person name="Win J."/>
            <person name="Kamoun S."/>
            <person name="Bisseling T."/>
            <person name="Huang S."/>
        </authorList>
    </citation>
    <scope>NUCLEOTIDE SEQUENCE [LARGE SCALE GENOMIC DNA]</scope>
    <source>
        <strain evidence="2">DAOM197198w</strain>
    </source>
</reference>
<dbReference type="HOGENOM" id="CLU_1332579_0_0_1"/>
<dbReference type="OrthoDB" id="10287565at2759"/>
<dbReference type="AlphaFoldDB" id="A0A015LBZ1"/>
<evidence type="ECO:0000313" key="2">
    <source>
        <dbReference type="Proteomes" id="UP000022910"/>
    </source>
</evidence>
<dbReference type="Proteomes" id="UP000022910">
    <property type="component" value="Unassembled WGS sequence"/>
</dbReference>